<name>A0ACB8XFU4_ARCLA</name>
<organism evidence="1 2">
    <name type="scientific">Arctium lappa</name>
    <name type="common">Greater burdock</name>
    <name type="synonym">Lappa major</name>
    <dbReference type="NCBI Taxonomy" id="4217"/>
    <lineage>
        <taxon>Eukaryota</taxon>
        <taxon>Viridiplantae</taxon>
        <taxon>Streptophyta</taxon>
        <taxon>Embryophyta</taxon>
        <taxon>Tracheophyta</taxon>
        <taxon>Spermatophyta</taxon>
        <taxon>Magnoliopsida</taxon>
        <taxon>eudicotyledons</taxon>
        <taxon>Gunneridae</taxon>
        <taxon>Pentapetalae</taxon>
        <taxon>asterids</taxon>
        <taxon>campanulids</taxon>
        <taxon>Asterales</taxon>
        <taxon>Asteraceae</taxon>
        <taxon>Carduoideae</taxon>
        <taxon>Cardueae</taxon>
        <taxon>Arctiinae</taxon>
        <taxon>Arctium</taxon>
    </lineage>
</organism>
<reference evidence="1 2" key="2">
    <citation type="journal article" date="2022" name="Mol. Ecol. Resour.">
        <title>The genomes of chicory, endive, great burdock and yacon provide insights into Asteraceae paleo-polyploidization history and plant inulin production.</title>
        <authorList>
            <person name="Fan W."/>
            <person name="Wang S."/>
            <person name="Wang H."/>
            <person name="Wang A."/>
            <person name="Jiang F."/>
            <person name="Liu H."/>
            <person name="Zhao H."/>
            <person name="Xu D."/>
            <person name="Zhang Y."/>
        </authorList>
    </citation>
    <scope>NUCLEOTIDE SEQUENCE [LARGE SCALE GENOMIC DNA]</scope>
    <source>
        <strain evidence="2">cv. Niubang</strain>
    </source>
</reference>
<dbReference type="EMBL" id="CM042064">
    <property type="protein sequence ID" value="KAI3665430.1"/>
    <property type="molecule type" value="Genomic_DNA"/>
</dbReference>
<reference evidence="2" key="1">
    <citation type="journal article" date="2022" name="Mol. Ecol. Resour.">
        <title>The genomes of chicory, endive, great burdock and yacon provide insights into Asteraceae palaeo-polyploidization history and plant inulin production.</title>
        <authorList>
            <person name="Fan W."/>
            <person name="Wang S."/>
            <person name="Wang H."/>
            <person name="Wang A."/>
            <person name="Jiang F."/>
            <person name="Liu H."/>
            <person name="Zhao H."/>
            <person name="Xu D."/>
            <person name="Zhang Y."/>
        </authorList>
    </citation>
    <scope>NUCLEOTIDE SEQUENCE [LARGE SCALE GENOMIC DNA]</scope>
    <source>
        <strain evidence="2">cv. Niubang</strain>
    </source>
</reference>
<keyword evidence="2" id="KW-1185">Reference proteome</keyword>
<gene>
    <name evidence="1" type="ORF">L6452_44057</name>
</gene>
<proteinExistence type="predicted"/>
<accession>A0ACB8XFU4</accession>
<evidence type="ECO:0000313" key="1">
    <source>
        <dbReference type="EMBL" id="KAI3665430.1"/>
    </source>
</evidence>
<comment type="caution">
    <text evidence="1">The sequence shown here is derived from an EMBL/GenBank/DDBJ whole genome shotgun (WGS) entry which is preliminary data.</text>
</comment>
<dbReference type="Proteomes" id="UP001055879">
    <property type="component" value="Linkage Group LG18"/>
</dbReference>
<sequence>MAGGGVKKSTESTQHRVSGSDDHRRDSVSKKQKRMISNRESARRSRIRKKKHADDLVGQVSQLVSDNKYMAINLKDTTWMFLEMDSENSVLRAQLAELTHRFESLNEIMDGFNSLSYYNEHECLLPYNDMLHNDQHFMVDMFLN</sequence>
<evidence type="ECO:0000313" key="2">
    <source>
        <dbReference type="Proteomes" id="UP001055879"/>
    </source>
</evidence>
<protein>
    <submittedName>
        <fullName evidence="1">Uncharacterized protein</fullName>
    </submittedName>
</protein>